<dbReference type="EMBL" id="CM026426">
    <property type="protein sequence ID" value="KAG0573657.1"/>
    <property type="molecule type" value="Genomic_DNA"/>
</dbReference>
<protein>
    <submittedName>
        <fullName evidence="1">Uncharacterized protein</fullName>
    </submittedName>
</protein>
<organism evidence="1 2">
    <name type="scientific">Ceratodon purpureus</name>
    <name type="common">Fire moss</name>
    <name type="synonym">Dicranum purpureum</name>
    <dbReference type="NCBI Taxonomy" id="3225"/>
    <lineage>
        <taxon>Eukaryota</taxon>
        <taxon>Viridiplantae</taxon>
        <taxon>Streptophyta</taxon>
        <taxon>Embryophyta</taxon>
        <taxon>Bryophyta</taxon>
        <taxon>Bryophytina</taxon>
        <taxon>Bryopsida</taxon>
        <taxon>Dicranidae</taxon>
        <taxon>Pseudoditrichales</taxon>
        <taxon>Ditrichaceae</taxon>
        <taxon>Ceratodon</taxon>
    </lineage>
</organism>
<keyword evidence="2" id="KW-1185">Reference proteome</keyword>
<evidence type="ECO:0000313" key="1">
    <source>
        <dbReference type="EMBL" id="KAG0573657.1"/>
    </source>
</evidence>
<accession>A0A8T0HS81</accession>
<gene>
    <name evidence="1" type="ORF">KC19_VG197700</name>
</gene>
<name>A0A8T0HS81_CERPU</name>
<proteinExistence type="predicted"/>
<reference evidence="1" key="1">
    <citation type="submission" date="2020-06" db="EMBL/GenBank/DDBJ databases">
        <title>WGS assembly of Ceratodon purpureus strain R40.</title>
        <authorList>
            <person name="Carey S.B."/>
            <person name="Jenkins J."/>
            <person name="Shu S."/>
            <person name="Lovell J.T."/>
            <person name="Sreedasyam A."/>
            <person name="Maumus F."/>
            <person name="Tiley G.P."/>
            <person name="Fernandez-Pozo N."/>
            <person name="Barry K."/>
            <person name="Chen C."/>
            <person name="Wang M."/>
            <person name="Lipzen A."/>
            <person name="Daum C."/>
            <person name="Saski C.A."/>
            <person name="Payton A.C."/>
            <person name="Mcbreen J.C."/>
            <person name="Conrad R.E."/>
            <person name="Kollar L.M."/>
            <person name="Olsson S."/>
            <person name="Huttunen S."/>
            <person name="Landis J.B."/>
            <person name="Wickett N.J."/>
            <person name="Johnson M.G."/>
            <person name="Rensing S.A."/>
            <person name="Grimwood J."/>
            <person name="Schmutz J."/>
            <person name="Mcdaniel S.F."/>
        </authorList>
    </citation>
    <scope>NUCLEOTIDE SEQUENCE</scope>
    <source>
        <strain evidence="1">R40</strain>
    </source>
</reference>
<dbReference type="Proteomes" id="UP000822688">
    <property type="component" value="Chromosome V"/>
</dbReference>
<sequence>MSNSGLAATFVRKCRHGLRDLNPVVAAVEYVGHFEEILELFYGTLRQIVFVGSWVKANYRGNAATVKKDPWSFTNANFERMIPFGRDSFALPSQVHQVFFCDCADLPGSKVMVRTEPRGKIVVSAARDVVDTPLFGQGGDSDHVGLQLPESLVEGPLPPPPTG</sequence>
<evidence type="ECO:0000313" key="2">
    <source>
        <dbReference type="Proteomes" id="UP000822688"/>
    </source>
</evidence>
<comment type="caution">
    <text evidence="1">The sequence shown here is derived from an EMBL/GenBank/DDBJ whole genome shotgun (WGS) entry which is preliminary data.</text>
</comment>
<dbReference type="AlphaFoldDB" id="A0A8T0HS81"/>